<keyword evidence="1" id="KW-0812">Transmembrane</keyword>
<evidence type="ECO:0000313" key="2">
    <source>
        <dbReference type="EMBL" id="KAK0460293.1"/>
    </source>
</evidence>
<sequence length="69" mass="7730">MSSFNRIIIIITPALLSALIRVITTHVAALITTLVANNLLLRLNIIPVLFIRFVHLQYILLVISDGCYN</sequence>
<accession>A0AA39N7C5</accession>
<gene>
    <name evidence="2" type="ORF">IW261DRAFT_1536107</name>
</gene>
<name>A0AA39N7C5_9AGAR</name>
<keyword evidence="1" id="KW-1133">Transmembrane helix</keyword>
<organism evidence="2 3">
    <name type="scientific">Armillaria novae-zelandiae</name>
    <dbReference type="NCBI Taxonomy" id="153914"/>
    <lineage>
        <taxon>Eukaryota</taxon>
        <taxon>Fungi</taxon>
        <taxon>Dikarya</taxon>
        <taxon>Basidiomycota</taxon>
        <taxon>Agaricomycotina</taxon>
        <taxon>Agaricomycetes</taxon>
        <taxon>Agaricomycetidae</taxon>
        <taxon>Agaricales</taxon>
        <taxon>Marasmiineae</taxon>
        <taxon>Physalacriaceae</taxon>
        <taxon>Armillaria</taxon>
    </lineage>
</organism>
<proteinExistence type="predicted"/>
<keyword evidence="3" id="KW-1185">Reference proteome</keyword>
<evidence type="ECO:0000313" key="3">
    <source>
        <dbReference type="Proteomes" id="UP001175227"/>
    </source>
</evidence>
<feature type="transmembrane region" description="Helical" evidence="1">
    <location>
        <begin position="7"/>
        <end position="31"/>
    </location>
</feature>
<protein>
    <submittedName>
        <fullName evidence="2">Uncharacterized protein</fullName>
    </submittedName>
</protein>
<dbReference type="EMBL" id="JAUEPR010000195">
    <property type="protein sequence ID" value="KAK0460293.1"/>
    <property type="molecule type" value="Genomic_DNA"/>
</dbReference>
<reference evidence="2" key="1">
    <citation type="submission" date="2023-06" db="EMBL/GenBank/DDBJ databases">
        <authorList>
            <consortium name="Lawrence Berkeley National Laboratory"/>
            <person name="Ahrendt S."/>
            <person name="Sahu N."/>
            <person name="Indic B."/>
            <person name="Wong-Bajracharya J."/>
            <person name="Merenyi Z."/>
            <person name="Ke H.-M."/>
            <person name="Monk M."/>
            <person name="Kocsube S."/>
            <person name="Drula E."/>
            <person name="Lipzen A."/>
            <person name="Balint B."/>
            <person name="Henrissat B."/>
            <person name="Andreopoulos B."/>
            <person name="Martin F.M."/>
            <person name="Harder C.B."/>
            <person name="Rigling D."/>
            <person name="Ford K.L."/>
            <person name="Foster G.D."/>
            <person name="Pangilinan J."/>
            <person name="Papanicolaou A."/>
            <person name="Barry K."/>
            <person name="LaButti K."/>
            <person name="Viragh M."/>
            <person name="Koriabine M."/>
            <person name="Yan M."/>
            <person name="Riley R."/>
            <person name="Champramary S."/>
            <person name="Plett K.L."/>
            <person name="Tsai I.J."/>
            <person name="Slot J."/>
            <person name="Sipos G."/>
            <person name="Plett J."/>
            <person name="Nagy L.G."/>
            <person name="Grigoriev I.V."/>
        </authorList>
    </citation>
    <scope>NUCLEOTIDE SEQUENCE</scope>
    <source>
        <strain evidence="2">ICMP 16352</strain>
    </source>
</reference>
<keyword evidence="1" id="KW-0472">Membrane</keyword>
<dbReference type="Proteomes" id="UP001175227">
    <property type="component" value="Unassembled WGS sequence"/>
</dbReference>
<feature type="transmembrane region" description="Helical" evidence="1">
    <location>
        <begin position="43"/>
        <end position="63"/>
    </location>
</feature>
<comment type="caution">
    <text evidence="2">The sequence shown here is derived from an EMBL/GenBank/DDBJ whole genome shotgun (WGS) entry which is preliminary data.</text>
</comment>
<dbReference type="AlphaFoldDB" id="A0AA39N7C5"/>
<evidence type="ECO:0000256" key="1">
    <source>
        <dbReference type="SAM" id="Phobius"/>
    </source>
</evidence>